<dbReference type="InterPro" id="IPR019887">
    <property type="entry name" value="Tscrpt_reg_AsnC/Lrp_C"/>
</dbReference>
<dbReference type="KEGG" id="mtp:Mthe_0879"/>
<dbReference type="Proteomes" id="UP000000674">
    <property type="component" value="Chromosome"/>
</dbReference>
<dbReference type="OrthoDB" id="131500at2157"/>
<dbReference type="RefSeq" id="WP_011696062.1">
    <property type="nucleotide sequence ID" value="NC_008553.1"/>
</dbReference>
<keyword evidence="2" id="KW-0238">DNA-binding</keyword>
<dbReference type="SUPFAM" id="SSF46785">
    <property type="entry name" value="Winged helix' DNA-binding domain"/>
    <property type="match status" value="1"/>
</dbReference>
<protein>
    <submittedName>
        <fullName evidence="5">Transcriptional regulator, AsnC family</fullName>
    </submittedName>
</protein>
<dbReference type="Gene3D" id="1.10.10.10">
    <property type="entry name" value="Winged helix-like DNA-binding domain superfamily/Winged helix DNA-binding domain"/>
    <property type="match status" value="1"/>
</dbReference>
<gene>
    <name evidence="5" type="ordered locus">Mthe_0879</name>
</gene>
<dbReference type="GO" id="GO:0005829">
    <property type="term" value="C:cytosol"/>
    <property type="evidence" value="ECO:0007669"/>
    <property type="project" value="TreeGrafter"/>
</dbReference>
<dbReference type="InterPro" id="IPR036388">
    <property type="entry name" value="WH-like_DNA-bd_sf"/>
</dbReference>
<keyword evidence="6" id="KW-1185">Reference proteome</keyword>
<feature type="domain" description="HTH asnC-type" evidence="4">
    <location>
        <begin position="3"/>
        <end position="77"/>
    </location>
</feature>
<organism evidence="5 6">
    <name type="scientific">Methanothrix thermoacetophila (strain DSM 6194 / JCM 14653 / NBRC 101360 / PT)</name>
    <name type="common">Methanosaeta thermophila</name>
    <dbReference type="NCBI Taxonomy" id="349307"/>
    <lineage>
        <taxon>Archaea</taxon>
        <taxon>Methanobacteriati</taxon>
        <taxon>Methanobacteriota</taxon>
        <taxon>Stenosarchaea group</taxon>
        <taxon>Methanomicrobia</taxon>
        <taxon>Methanotrichales</taxon>
        <taxon>Methanotrichaceae</taxon>
        <taxon>Methanothrix</taxon>
    </lineage>
</organism>
<dbReference type="HOGENOM" id="CLU_091233_1_0_2"/>
<dbReference type="PANTHER" id="PTHR30154">
    <property type="entry name" value="LEUCINE-RESPONSIVE REGULATORY PROTEIN"/>
    <property type="match status" value="1"/>
</dbReference>
<dbReference type="InterPro" id="IPR036390">
    <property type="entry name" value="WH_DNA-bd_sf"/>
</dbReference>
<dbReference type="Pfam" id="PF13412">
    <property type="entry name" value="HTH_24"/>
    <property type="match status" value="1"/>
</dbReference>
<dbReference type="GO" id="GO:0043565">
    <property type="term" value="F:sequence-specific DNA binding"/>
    <property type="evidence" value="ECO:0007669"/>
    <property type="project" value="InterPro"/>
</dbReference>
<dbReference type="PROSITE" id="PS50956">
    <property type="entry name" value="HTH_ASNC_2"/>
    <property type="match status" value="1"/>
</dbReference>
<evidence type="ECO:0000313" key="5">
    <source>
        <dbReference type="EMBL" id="ABK14667.1"/>
    </source>
</evidence>
<evidence type="ECO:0000256" key="2">
    <source>
        <dbReference type="ARBA" id="ARBA00023125"/>
    </source>
</evidence>
<dbReference type="SUPFAM" id="SSF54909">
    <property type="entry name" value="Dimeric alpha+beta barrel"/>
    <property type="match status" value="1"/>
</dbReference>
<dbReference type="GO" id="GO:0043200">
    <property type="term" value="P:response to amino acid"/>
    <property type="evidence" value="ECO:0007669"/>
    <property type="project" value="TreeGrafter"/>
</dbReference>
<sequence length="159" mass="17834">MNEILQILSENARATPAEIAALLGRTEEEVAREIKELEDSGVIRKYITIIDWEKASESYVYAVIELKVALQRSTGYDSVAERIARFSEVQSVRLISGDHDLSVTVRGRSMKDVAFFVAEKIAPLEGVQSTCTHFILKSYKEHGVILTDRPKPKRLVITA</sequence>
<dbReference type="GeneID" id="4461836"/>
<keyword evidence="3" id="KW-0804">Transcription</keyword>
<proteinExistence type="predicted"/>
<keyword evidence="1" id="KW-0805">Transcription regulation</keyword>
<dbReference type="InterPro" id="IPR019888">
    <property type="entry name" value="Tscrpt_reg_AsnC-like"/>
</dbReference>
<dbReference type="Pfam" id="PF01037">
    <property type="entry name" value="AsnC_trans_reg"/>
    <property type="match status" value="1"/>
</dbReference>
<dbReference type="Gene3D" id="3.30.70.920">
    <property type="match status" value="1"/>
</dbReference>
<dbReference type="STRING" id="349307.Mthe_0879"/>
<name>A0B7J3_METTP</name>
<dbReference type="InterPro" id="IPR011008">
    <property type="entry name" value="Dimeric_a/b-barrel"/>
</dbReference>
<dbReference type="AlphaFoldDB" id="A0B7J3"/>
<reference evidence="5 6" key="1">
    <citation type="submission" date="2006-10" db="EMBL/GenBank/DDBJ databases">
        <title>Complete sequence of Methanosaeta thermophila PT.</title>
        <authorList>
            <consortium name="US DOE Joint Genome Institute"/>
            <person name="Copeland A."/>
            <person name="Lucas S."/>
            <person name="Lapidus A."/>
            <person name="Barry K."/>
            <person name="Detter J.C."/>
            <person name="Glavina del Rio T."/>
            <person name="Hammon N."/>
            <person name="Israni S."/>
            <person name="Pitluck S."/>
            <person name="Chain P."/>
            <person name="Malfatti S."/>
            <person name="Shin M."/>
            <person name="Vergez L."/>
            <person name="Schmutz J."/>
            <person name="Larimer F."/>
            <person name="Land M."/>
            <person name="Hauser L."/>
            <person name="Kyrpides N."/>
            <person name="Kim E."/>
            <person name="Smith K.S."/>
            <person name="Ingram-Smith C."/>
            <person name="Richardson P."/>
        </authorList>
    </citation>
    <scope>NUCLEOTIDE SEQUENCE [LARGE SCALE GENOMIC DNA]</scope>
    <source>
        <strain evidence="6">DSM 6194 / JCM 14653 / NBRC 101360 / PT</strain>
    </source>
</reference>
<dbReference type="InterPro" id="IPR000485">
    <property type="entry name" value="AsnC-type_HTH_dom"/>
</dbReference>
<evidence type="ECO:0000256" key="1">
    <source>
        <dbReference type="ARBA" id="ARBA00023015"/>
    </source>
</evidence>
<evidence type="ECO:0000313" key="6">
    <source>
        <dbReference type="Proteomes" id="UP000000674"/>
    </source>
</evidence>
<dbReference type="PANTHER" id="PTHR30154:SF34">
    <property type="entry name" value="TRANSCRIPTIONAL REGULATOR AZLB"/>
    <property type="match status" value="1"/>
</dbReference>
<dbReference type="SMART" id="SM00344">
    <property type="entry name" value="HTH_ASNC"/>
    <property type="match status" value="1"/>
</dbReference>
<evidence type="ECO:0000256" key="3">
    <source>
        <dbReference type="ARBA" id="ARBA00023163"/>
    </source>
</evidence>
<dbReference type="EMBL" id="CP000477">
    <property type="protein sequence ID" value="ABK14667.1"/>
    <property type="molecule type" value="Genomic_DNA"/>
</dbReference>
<accession>A0B7J3</accession>
<evidence type="ECO:0000259" key="4">
    <source>
        <dbReference type="PROSITE" id="PS50956"/>
    </source>
</evidence>